<sequence length="51" mass="5877">MDNLEEQIMAKLEQNQVGPDNPKHPPPEFSKSADRNPFTYRSLLLNQGCYN</sequence>
<evidence type="ECO:0000313" key="2">
    <source>
        <dbReference type="EMBL" id="KKS87155.1"/>
    </source>
</evidence>
<protein>
    <submittedName>
        <fullName evidence="2">Uncharacterized protein</fullName>
    </submittedName>
</protein>
<feature type="region of interest" description="Disordered" evidence="1">
    <location>
        <begin position="1"/>
        <end position="37"/>
    </location>
</feature>
<gene>
    <name evidence="2" type="ORF">UV61_C0003G0008</name>
</gene>
<dbReference type="Proteomes" id="UP000034050">
    <property type="component" value="Unassembled WGS sequence"/>
</dbReference>
<dbReference type="STRING" id="1618446.UV61_C0003G0008"/>
<dbReference type="AlphaFoldDB" id="A0A0G1CN51"/>
<organism evidence="2 3">
    <name type="scientific">Candidatus Gottesmanbacteria bacterium GW2011_GWB1_43_11</name>
    <dbReference type="NCBI Taxonomy" id="1618446"/>
    <lineage>
        <taxon>Bacteria</taxon>
        <taxon>Candidatus Gottesmaniibacteriota</taxon>
    </lineage>
</organism>
<name>A0A0G1CN51_9BACT</name>
<proteinExistence type="predicted"/>
<evidence type="ECO:0000313" key="3">
    <source>
        <dbReference type="Proteomes" id="UP000034050"/>
    </source>
</evidence>
<accession>A0A0G1CN51</accession>
<reference evidence="2 3" key="1">
    <citation type="journal article" date="2015" name="Nature">
        <title>rRNA introns, odd ribosomes, and small enigmatic genomes across a large radiation of phyla.</title>
        <authorList>
            <person name="Brown C.T."/>
            <person name="Hug L.A."/>
            <person name="Thomas B.C."/>
            <person name="Sharon I."/>
            <person name="Castelle C.J."/>
            <person name="Singh A."/>
            <person name="Wilkins M.J."/>
            <person name="Williams K.H."/>
            <person name="Banfield J.F."/>
        </authorList>
    </citation>
    <scope>NUCLEOTIDE SEQUENCE [LARGE SCALE GENOMIC DNA]</scope>
</reference>
<dbReference type="EMBL" id="LCFD01000003">
    <property type="protein sequence ID" value="KKS87155.1"/>
    <property type="molecule type" value="Genomic_DNA"/>
</dbReference>
<evidence type="ECO:0000256" key="1">
    <source>
        <dbReference type="SAM" id="MobiDB-lite"/>
    </source>
</evidence>
<comment type="caution">
    <text evidence="2">The sequence shown here is derived from an EMBL/GenBank/DDBJ whole genome shotgun (WGS) entry which is preliminary data.</text>
</comment>
<feature type="compositionally biased region" description="Basic and acidic residues" evidence="1">
    <location>
        <begin position="21"/>
        <end position="34"/>
    </location>
</feature>